<accession>A0A843XP66</accession>
<evidence type="ECO:0000313" key="2">
    <source>
        <dbReference type="Proteomes" id="UP000652761"/>
    </source>
</evidence>
<protein>
    <submittedName>
        <fullName evidence="1">Uncharacterized protein</fullName>
    </submittedName>
</protein>
<name>A0A843XP66_COLES</name>
<reference evidence="1" key="1">
    <citation type="submission" date="2017-07" db="EMBL/GenBank/DDBJ databases">
        <title>Taro Niue Genome Assembly and Annotation.</title>
        <authorList>
            <person name="Atibalentja N."/>
            <person name="Keating K."/>
            <person name="Fields C.J."/>
        </authorList>
    </citation>
    <scope>NUCLEOTIDE SEQUENCE</scope>
    <source>
        <strain evidence="1">Niue_2</strain>
        <tissue evidence="1">Leaf</tissue>
    </source>
</reference>
<dbReference type="EMBL" id="NMUH01010619">
    <property type="protein sequence ID" value="MQM21116.1"/>
    <property type="molecule type" value="Genomic_DNA"/>
</dbReference>
<organism evidence="1 2">
    <name type="scientific">Colocasia esculenta</name>
    <name type="common">Wild taro</name>
    <name type="synonym">Arum esculentum</name>
    <dbReference type="NCBI Taxonomy" id="4460"/>
    <lineage>
        <taxon>Eukaryota</taxon>
        <taxon>Viridiplantae</taxon>
        <taxon>Streptophyta</taxon>
        <taxon>Embryophyta</taxon>
        <taxon>Tracheophyta</taxon>
        <taxon>Spermatophyta</taxon>
        <taxon>Magnoliopsida</taxon>
        <taxon>Liliopsida</taxon>
        <taxon>Araceae</taxon>
        <taxon>Aroideae</taxon>
        <taxon>Colocasieae</taxon>
        <taxon>Colocasia</taxon>
    </lineage>
</organism>
<gene>
    <name evidence="1" type="ORF">Taro_054153</name>
</gene>
<dbReference type="Proteomes" id="UP000652761">
    <property type="component" value="Unassembled WGS sequence"/>
</dbReference>
<proteinExistence type="predicted"/>
<keyword evidence="2" id="KW-1185">Reference proteome</keyword>
<evidence type="ECO:0000313" key="1">
    <source>
        <dbReference type="EMBL" id="MQM21116.1"/>
    </source>
</evidence>
<dbReference type="AlphaFoldDB" id="A0A843XP66"/>
<comment type="caution">
    <text evidence="1">The sequence shown here is derived from an EMBL/GenBank/DDBJ whole genome shotgun (WGS) entry which is preliminary data.</text>
</comment>
<sequence length="105" mass="11496">MAGPSSLPRVAGPGREAKEEEISIVGRRLSQALPLVLQVQYLRTRRPDRSRSQGHHDSTFHRDLIATGSIVAICLPELTSPLRSVQGHVAFSVDPVATLTRCILF</sequence>